<evidence type="ECO:0000256" key="1">
    <source>
        <dbReference type="ARBA" id="ARBA00022786"/>
    </source>
</evidence>
<keyword evidence="1" id="KW-0833">Ubl conjugation pathway</keyword>
<dbReference type="Pfam" id="PF02845">
    <property type="entry name" value="CUE"/>
    <property type="match status" value="1"/>
</dbReference>
<feature type="domain" description="CUE" evidence="4">
    <location>
        <begin position="58"/>
        <end position="101"/>
    </location>
</feature>
<feature type="compositionally biased region" description="Basic and acidic residues" evidence="2">
    <location>
        <begin position="153"/>
        <end position="162"/>
    </location>
</feature>
<dbReference type="Proteomes" id="UP000005222">
    <property type="component" value="Chromosome G"/>
</dbReference>
<keyword evidence="3" id="KW-0472">Membrane</keyword>
<evidence type="ECO:0000259" key="4">
    <source>
        <dbReference type="PROSITE" id="PS51140"/>
    </source>
</evidence>
<name>G8YHP1_PICSO</name>
<dbReference type="Gene3D" id="1.10.8.10">
    <property type="entry name" value="DNA helicase RuvA subunit, C-terminal domain"/>
    <property type="match status" value="1"/>
</dbReference>
<keyword evidence="7" id="KW-1185">Reference proteome</keyword>
<evidence type="ECO:0000313" key="6">
    <source>
        <dbReference type="EMBL" id="CCE80943.1"/>
    </source>
</evidence>
<proteinExistence type="predicted"/>
<dbReference type="EMBL" id="FO082052">
    <property type="protein sequence ID" value="CCE80943.1"/>
    <property type="molecule type" value="Genomic_DNA"/>
</dbReference>
<evidence type="ECO:0000313" key="5">
    <source>
        <dbReference type="EMBL" id="CCE80178.1"/>
    </source>
</evidence>
<dbReference type="AlphaFoldDB" id="G8YHP1"/>
<evidence type="ECO:0000256" key="2">
    <source>
        <dbReference type="SAM" id="MobiDB-lite"/>
    </source>
</evidence>
<dbReference type="PROSITE" id="PS51140">
    <property type="entry name" value="CUE"/>
    <property type="match status" value="1"/>
</dbReference>
<dbReference type="SMART" id="SM00546">
    <property type="entry name" value="CUE"/>
    <property type="match status" value="1"/>
</dbReference>
<organism evidence="6 7">
    <name type="scientific">Pichia sorbitophila (strain ATCC MYA-4447 / BCRC 22081 / CBS 7064 / NBRC 10061 / NRRL Y-12695)</name>
    <name type="common">Hybrid yeast</name>
    <dbReference type="NCBI Taxonomy" id="559304"/>
    <lineage>
        <taxon>Eukaryota</taxon>
        <taxon>Fungi</taxon>
        <taxon>Dikarya</taxon>
        <taxon>Ascomycota</taxon>
        <taxon>Saccharomycotina</taxon>
        <taxon>Pichiomycetes</taxon>
        <taxon>Debaryomycetaceae</taxon>
        <taxon>Millerozyma</taxon>
    </lineage>
</organism>
<evidence type="ECO:0000256" key="3">
    <source>
        <dbReference type="SAM" id="Phobius"/>
    </source>
</evidence>
<gene>
    <name evidence="6" type="primary">Piso0_003280</name>
    <name evidence="5" type="ORF">GNLVRS01_PISO0G08850g</name>
    <name evidence="6" type="ORF">GNLVRS01_PISO0H08851g</name>
</gene>
<feature type="compositionally biased region" description="Basic and acidic residues" evidence="2">
    <location>
        <begin position="109"/>
        <end position="120"/>
    </location>
</feature>
<dbReference type="CDD" id="cd14424">
    <property type="entry name" value="CUE_Cue1p_like"/>
    <property type="match status" value="1"/>
</dbReference>
<feature type="region of interest" description="Disordered" evidence="2">
    <location>
        <begin position="98"/>
        <end position="168"/>
    </location>
</feature>
<keyword evidence="3" id="KW-1133">Transmembrane helix</keyword>
<dbReference type="STRING" id="559304.G8YHP1"/>
<keyword evidence="3" id="KW-0812">Transmembrane</keyword>
<sequence length="190" mass="21491">MDSSTLAFIVILVVGFVFLRWLISPVDPLLTNDETENIVHRLNRSPDDVSARRIRRPVTDDMIEVVRTIAPQLTTGQIRMDLERTGSVELTIERYMETGNLPFPPGESRPQHTDDSENHNKPPAKTSSINLIEKYGLTSQVEQEEQNGGVDSTWHDDKEDRGSLLSKKRAEMILGARRRLASQLQKENSA</sequence>
<dbReference type="OrthoDB" id="3824970at2759"/>
<accession>G8YHP1</accession>
<reference evidence="7" key="2">
    <citation type="journal article" date="2012" name="G3 (Bethesda)">
        <title>Pichia sorbitophila, an interspecies yeast hybrid reveals early steps of genome resolution following polyploidization.</title>
        <authorList>
            <person name="Leh Louis V."/>
            <person name="Despons L."/>
            <person name="Friedrich A."/>
            <person name="Martin T."/>
            <person name="Durrens P."/>
            <person name="Casaregola S."/>
            <person name="Neuveglise C."/>
            <person name="Fairhead C."/>
            <person name="Marck C."/>
            <person name="Cruz J.A."/>
            <person name="Straub M.L."/>
            <person name="Kugler V."/>
            <person name="Sacerdot C."/>
            <person name="Uzunov Z."/>
            <person name="Thierry A."/>
            <person name="Weiss S."/>
            <person name="Bleykasten C."/>
            <person name="De Montigny J."/>
            <person name="Jacques N."/>
            <person name="Jung P."/>
            <person name="Lemaire M."/>
            <person name="Mallet S."/>
            <person name="Morel G."/>
            <person name="Richard G.F."/>
            <person name="Sarkar A."/>
            <person name="Savel G."/>
            <person name="Schacherer J."/>
            <person name="Seret M.L."/>
            <person name="Talla E."/>
            <person name="Samson G."/>
            <person name="Jubin C."/>
            <person name="Poulain J."/>
            <person name="Vacherie B."/>
            <person name="Barbe V."/>
            <person name="Pelletier E."/>
            <person name="Sherman D.J."/>
            <person name="Westhof E."/>
            <person name="Weissenbach J."/>
            <person name="Baret P.V."/>
            <person name="Wincker P."/>
            <person name="Gaillardin C."/>
            <person name="Dujon B."/>
            <person name="Souciet J.L."/>
        </authorList>
    </citation>
    <scope>NUCLEOTIDE SEQUENCE [LARGE SCALE GENOMIC DNA]</scope>
    <source>
        <strain evidence="7">ATCC MYA-4447 / BCRC 22081 / CBS 7064 / NBRC 10061 / NRRL Y-12695</strain>
    </source>
</reference>
<reference evidence="6" key="1">
    <citation type="submission" date="2011-10" db="EMBL/GenBank/DDBJ databases">
        <authorList>
            <person name="Genoscope - CEA"/>
        </authorList>
    </citation>
    <scope>NUCLEOTIDE SEQUENCE</scope>
</reference>
<dbReference type="HOGENOM" id="CLU_115919_0_0_1"/>
<dbReference type="InterPro" id="IPR003892">
    <property type="entry name" value="CUE"/>
</dbReference>
<dbReference type="Proteomes" id="UP000005222">
    <property type="component" value="Chromosome H"/>
</dbReference>
<evidence type="ECO:0000313" key="7">
    <source>
        <dbReference type="Proteomes" id="UP000005222"/>
    </source>
</evidence>
<feature type="transmembrane region" description="Helical" evidence="3">
    <location>
        <begin position="6"/>
        <end position="23"/>
    </location>
</feature>
<dbReference type="FunCoup" id="G8YHP1">
    <property type="interactions" value="168"/>
</dbReference>
<dbReference type="GO" id="GO:0043130">
    <property type="term" value="F:ubiquitin binding"/>
    <property type="evidence" value="ECO:0007669"/>
    <property type="project" value="InterPro"/>
</dbReference>
<dbReference type="InParanoid" id="G8YHP1"/>
<dbReference type="eggNOG" id="ENOG502S35Z">
    <property type="taxonomic scope" value="Eukaryota"/>
</dbReference>
<dbReference type="EMBL" id="FO082053">
    <property type="protein sequence ID" value="CCE80178.1"/>
    <property type="molecule type" value="Genomic_DNA"/>
</dbReference>
<protein>
    <submittedName>
        <fullName evidence="6">Piso0_003280 protein</fullName>
    </submittedName>
</protein>